<dbReference type="CDD" id="cd00570">
    <property type="entry name" value="GST_N_family"/>
    <property type="match status" value="1"/>
</dbReference>
<dbReference type="InterPro" id="IPR004046">
    <property type="entry name" value="GST_C"/>
</dbReference>
<dbReference type="InterPro" id="IPR036282">
    <property type="entry name" value="Glutathione-S-Trfase_C_sf"/>
</dbReference>
<sequence length="215" mass="24225">MKLYTGPVSMFGAKVLIAAAEKGIRLDVEMVPYQPRTFTYVGHPEVDRINPKRQVPVLIDQGLEIFDSTVICEYFEDLFPEPPLWPAEPRSRAAARLAELRADEIWFPKLRQLGQFVRDPTSTEAVEARALAMDAYREMDAALGDRTWMAGVFSYADIAAYTAFLTAAFFGLRPEGLPRLSAWRDRMEARPSARAARDGILSYLAEQNIRLPEPA</sequence>
<dbReference type="InterPro" id="IPR036249">
    <property type="entry name" value="Thioredoxin-like_sf"/>
</dbReference>
<dbReference type="PANTHER" id="PTHR43968">
    <property type="match status" value="1"/>
</dbReference>
<dbReference type="Pfam" id="PF00043">
    <property type="entry name" value="GST_C"/>
    <property type="match status" value="1"/>
</dbReference>
<evidence type="ECO:0000259" key="1">
    <source>
        <dbReference type="PROSITE" id="PS50404"/>
    </source>
</evidence>
<dbReference type="Proteomes" id="UP001597237">
    <property type="component" value="Unassembled WGS sequence"/>
</dbReference>
<name>A0ABW4MYP6_9CAUL</name>
<comment type="caution">
    <text evidence="3">The sequence shown here is derived from an EMBL/GenBank/DDBJ whole genome shotgun (WGS) entry which is preliminary data.</text>
</comment>
<protein>
    <submittedName>
        <fullName evidence="3">Glutathione S-transferase family protein</fullName>
    </submittedName>
</protein>
<dbReference type="PROSITE" id="PS50404">
    <property type="entry name" value="GST_NTER"/>
    <property type="match status" value="1"/>
</dbReference>
<dbReference type="PANTHER" id="PTHR43968:SF6">
    <property type="entry name" value="GLUTATHIONE S-TRANSFERASE OMEGA"/>
    <property type="match status" value="1"/>
</dbReference>
<dbReference type="SUPFAM" id="SSF47616">
    <property type="entry name" value="GST C-terminal domain-like"/>
    <property type="match status" value="1"/>
</dbReference>
<reference evidence="4" key="1">
    <citation type="journal article" date="2019" name="Int. J. Syst. Evol. Microbiol.">
        <title>The Global Catalogue of Microorganisms (GCM) 10K type strain sequencing project: providing services to taxonomists for standard genome sequencing and annotation.</title>
        <authorList>
            <consortium name="The Broad Institute Genomics Platform"/>
            <consortium name="The Broad Institute Genome Sequencing Center for Infectious Disease"/>
            <person name="Wu L."/>
            <person name="Ma J."/>
        </authorList>
    </citation>
    <scope>NUCLEOTIDE SEQUENCE [LARGE SCALE GENOMIC DNA]</scope>
    <source>
        <strain evidence="4">DFY28</strain>
    </source>
</reference>
<dbReference type="Gene3D" id="1.20.1050.10">
    <property type="match status" value="1"/>
</dbReference>
<dbReference type="RefSeq" id="WP_377281134.1">
    <property type="nucleotide sequence ID" value="NZ_JBHRSI010000003.1"/>
</dbReference>
<feature type="domain" description="GST N-terminal" evidence="1">
    <location>
        <begin position="1"/>
        <end position="83"/>
    </location>
</feature>
<dbReference type="SUPFAM" id="SSF52833">
    <property type="entry name" value="Thioredoxin-like"/>
    <property type="match status" value="1"/>
</dbReference>
<proteinExistence type="predicted"/>
<dbReference type="EMBL" id="JBHUEY010000001">
    <property type="protein sequence ID" value="MFD1782035.1"/>
    <property type="molecule type" value="Genomic_DNA"/>
</dbReference>
<dbReference type="SFLD" id="SFLDG00358">
    <property type="entry name" value="Main_(cytGST)"/>
    <property type="match status" value="1"/>
</dbReference>
<dbReference type="InterPro" id="IPR040079">
    <property type="entry name" value="Glutathione_S-Trfase"/>
</dbReference>
<dbReference type="Gene3D" id="3.40.30.10">
    <property type="entry name" value="Glutaredoxin"/>
    <property type="match status" value="1"/>
</dbReference>
<feature type="domain" description="GST C-terminal" evidence="2">
    <location>
        <begin position="88"/>
        <end position="215"/>
    </location>
</feature>
<dbReference type="PROSITE" id="PS50405">
    <property type="entry name" value="GST_CTER"/>
    <property type="match status" value="1"/>
</dbReference>
<gene>
    <name evidence="3" type="ORF">ACFSC0_01420</name>
</gene>
<dbReference type="InterPro" id="IPR050983">
    <property type="entry name" value="GST_Omega/HSP26"/>
</dbReference>
<dbReference type="SFLD" id="SFLDS00019">
    <property type="entry name" value="Glutathione_Transferase_(cytos"/>
    <property type="match status" value="1"/>
</dbReference>
<dbReference type="InterPro" id="IPR010987">
    <property type="entry name" value="Glutathione-S-Trfase_C-like"/>
</dbReference>
<dbReference type="Pfam" id="PF13417">
    <property type="entry name" value="GST_N_3"/>
    <property type="match status" value="1"/>
</dbReference>
<evidence type="ECO:0000313" key="3">
    <source>
        <dbReference type="EMBL" id="MFD1782035.1"/>
    </source>
</evidence>
<accession>A0ABW4MYP6</accession>
<evidence type="ECO:0000259" key="2">
    <source>
        <dbReference type="PROSITE" id="PS50405"/>
    </source>
</evidence>
<organism evidence="3 4">
    <name type="scientific">Phenylobacterium terrae</name>
    <dbReference type="NCBI Taxonomy" id="2665495"/>
    <lineage>
        <taxon>Bacteria</taxon>
        <taxon>Pseudomonadati</taxon>
        <taxon>Pseudomonadota</taxon>
        <taxon>Alphaproteobacteria</taxon>
        <taxon>Caulobacterales</taxon>
        <taxon>Caulobacteraceae</taxon>
        <taxon>Phenylobacterium</taxon>
    </lineage>
</organism>
<evidence type="ECO:0000313" key="4">
    <source>
        <dbReference type="Proteomes" id="UP001597237"/>
    </source>
</evidence>
<keyword evidence="4" id="KW-1185">Reference proteome</keyword>
<dbReference type="InterPro" id="IPR004045">
    <property type="entry name" value="Glutathione_S-Trfase_N"/>
</dbReference>